<feature type="domain" description="Xylose isomerase-like TIM barrel" evidence="1">
    <location>
        <begin position="38"/>
        <end position="290"/>
    </location>
</feature>
<dbReference type="Pfam" id="PF01261">
    <property type="entry name" value="AP_endonuc_2"/>
    <property type="match status" value="1"/>
</dbReference>
<name>A0ABR9XCC1_9RHOB</name>
<dbReference type="EC" id="4.2.1.44" evidence="2"/>
<dbReference type="InterPro" id="IPR030823">
    <property type="entry name" value="IolE/MocC"/>
</dbReference>
<dbReference type="NCBIfam" id="TIGR04379">
    <property type="entry name" value="myo_inos_iolE"/>
    <property type="match status" value="1"/>
</dbReference>
<keyword evidence="3" id="KW-1185">Reference proteome</keyword>
<gene>
    <name evidence="2" type="primary">iolE</name>
    <name evidence="2" type="ORF">IQ782_29415</name>
</gene>
<accession>A0ABR9XCC1</accession>
<dbReference type="PANTHER" id="PTHR12110:SF41">
    <property type="entry name" value="INOSOSE DEHYDRATASE"/>
    <property type="match status" value="1"/>
</dbReference>
<organism evidence="2 3">
    <name type="scientific">Salipiger mangrovisoli</name>
    <dbReference type="NCBI Taxonomy" id="2865933"/>
    <lineage>
        <taxon>Bacteria</taxon>
        <taxon>Pseudomonadati</taxon>
        <taxon>Pseudomonadota</taxon>
        <taxon>Alphaproteobacteria</taxon>
        <taxon>Rhodobacterales</taxon>
        <taxon>Roseobacteraceae</taxon>
        <taxon>Salipiger</taxon>
    </lineage>
</organism>
<keyword evidence="2" id="KW-0456">Lyase</keyword>
<reference evidence="2 3" key="1">
    <citation type="journal article" date="2021" name="Int. J. Syst. Evol. Microbiol.">
        <title>Salipiger mangrovisoli sp. nov., isolated from mangrove soil and the proposal for the reclassification of Paraphaeobacter pallidus as Salipiger pallidus comb. nov.</title>
        <authorList>
            <person name="Du J."/>
            <person name="Liu Y."/>
            <person name="Pei T."/>
            <person name="Deng M.R."/>
            <person name="Zhu H."/>
        </authorList>
    </citation>
    <scope>NUCLEOTIDE SEQUENCE [LARGE SCALE GENOMIC DNA]</scope>
    <source>
        <strain evidence="2 3">6D45A</strain>
    </source>
</reference>
<dbReference type="InterPro" id="IPR013022">
    <property type="entry name" value="Xyl_isomerase-like_TIM-brl"/>
</dbReference>
<dbReference type="SUPFAM" id="SSF51658">
    <property type="entry name" value="Xylose isomerase-like"/>
    <property type="match status" value="1"/>
</dbReference>
<comment type="caution">
    <text evidence="2">The sequence shown here is derived from an EMBL/GenBank/DDBJ whole genome shotgun (WGS) entry which is preliminary data.</text>
</comment>
<dbReference type="GO" id="GO:0050114">
    <property type="term" value="F:myo-inosose-2 dehydratase activity"/>
    <property type="evidence" value="ECO:0007669"/>
    <property type="project" value="UniProtKB-EC"/>
</dbReference>
<dbReference type="InterPro" id="IPR050312">
    <property type="entry name" value="IolE/XylAMocC-like"/>
</dbReference>
<dbReference type="PANTHER" id="PTHR12110">
    <property type="entry name" value="HYDROXYPYRUVATE ISOMERASE"/>
    <property type="match status" value="1"/>
</dbReference>
<dbReference type="Gene3D" id="3.20.20.150">
    <property type="entry name" value="Divalent-metal-dependent TIM barrel enzymes"/>
    <property type="match status" value="1"/>
</dbReference>
<protein>
    <submittedName>
        <fullName evidence="2">Myo-inosose-2 dehydratase</fullName>
        <ecNumber evidence="2">4.2.1.44</ecNumber>
    </submittedName>
</protein>
<dbReference type="EMBL" id="JADFFK010000070">
    <property type="protein sequence ID" value="MBE9640961.1"/>
    <property type="molecule type" value="Genomic_DNA"/>
</dbReference>
<dbReference type="RefSeq" id="WP_194138198.1">
    <property type="nucleotide sequence ID" value="NZ_JADFFK010000070.1"/>
</dbReference>
<dbReference type="Proteomes" id="UP000607796">
    <property type="component" value="Unassembled WGS sequence"/>
</dbReference>
<evidence type="ECO:0000313" key="2">
    <source>
        <dbReference type="EMBL" id="MBE9640961.1"/>
    </source>
</evidence>
<evidence type="ECO:0000259" key="1">
    <source>
        <dbReference type="Pfam" id="PF01261"/>
    </source>
</evidence>
<dbReference type="InterPro" id="IPR036237">
    <property type="entry name" value="Xyl_isomerase-like_sf"/>
</dbReference>
<sequence>MRATDFLPPGLRLGVSPLSWANDVLEDLGADIPLEACLRDAAEVGYDGVELGRKFPRQPELLAPLLREHGLSLASGWYSGELAGRGLAAEIAAVAPLARLLRAMGCQVLVYGEVAMMAPGAAFDLPMSHRRVMLPREVPGYAERLSAFARHLSGEYGLRLAYHHHLMMVAETFEEISDILGRCDPAVGLLLDTGHAVASGFSYTRLIERFGERIAHIHLKDVRSAAMRQVRDRDTSFNEGVRQGMFTVPGDGALDFGPLVHFAASGAYRGWLIVEAEQDPALAPPRAAVTRAFTHIRAGFAALPLQAGE</sequence>
<proteinExistence type="predicted"/>
<evidence type="ECO:0000313" key="3">
    <source>
        <dbReference type="Proteomes" id="UP000607796"/>
    </source>
</evidence>